<feature type="compositionally biased region" description="Low complexity" evidence="1">
    <location>
        <begin position="284"/>
        <end position="299"/>
    </location>
</feature>
<evidence type="ECO:0008006" key="4">
    <source>
        <dbReference type="Google" id="ProtNLM"/>
    </source>
</evidence>
<dbReference type="HOGENOM" id="CLU_714061_0_0_1"/>
<feature type="region of interest" description="Disordered" evidence="1">
    <location>
        <begin position="149"/>
        <end position="387"/>
    </location>
</feature>
<reference evidence="2 3" key="1">
    <citation type="journal article" date="2013" name="Nat. Commun.">
        <title>The evolution and pathogenic mechanisms of the rice sheath blight pathogen.</title>
        <authorList>
            <person name="Zheng A."/>
            <person name="Lin R."/>
            <person name="Xu L."/>
            <person name="Qin P."/>
            <person name="Tang C."/>
            <person name="Ai P."/>
            <person name="Zhang D."/>
            <person name="Liu Y."/>
            <person name="Sun Z."/>
            <person name="Feng H."/>
            <person name="Wang Y."/>
            <person name="Chen Y."/>
            <person name="Liang X."/>
            <person name="Fu R."/>
            <person name="Li Q."/>
            <person name="Zhang J."/>
            <person name="Yu X."/>
            <person name="Xie Z."/>
            <person name="Ding L."/>
            <person name="Guan P."/>
            <person name="Tang J."/>
            <person name="Liang Y."/>
            <person name="Wang S."/>
            <person name="Deng Q."/>
            <person name="Li S."/>
            <person name="Zhu J."/>
            <person name="Wang L."/>
            <person name="Liu H."/>
            <person name="Li P."/>
        </authorList>
    </citation>
    <scope>NUCLEOTIDE SEQUENCE [LARGE SCALE GENOMIC DNA]</scope>
    <source>
        <strain evidence="3">AG-1 IA</strain>
    </source>
</reference>
<dbReference type="EMBL" id="AFRT01000546">
    <property type="protein sequence ID" value="ELU43429.1"/>
    <property type="molecule type" value="Genomic_DNA"/>
</dbReference>
<sequence length="387" mass="41127">MAKAVPVHVKDIREQAKSASLRAVAGFAPLNILNSAHSIADAGLALEHDGDLRGALYKYSQAAILLEYVMGSAEYKHESPKSQRGVLYHQTTKLSEFVIGDILPRAKKIEDRLREIERTQPPSPAAAEPDSRPIGSLRERMRMLEQAGMDVGNQPQRPQKPPKPTVEPASKPLVSPDPSPRPNDMTKPSSPLLPLESASPPASRGTSSIQHELEFLNNITANGGPPSLNGAAPAQIPTLPSVPQPPSSGATSIHGMFGITSSVSPPTGSSTTTMTIPPLPPLQTSPSPISRTRSPRSMSLNIPSPTTNNYGSPNPSPSDTRPPPPVPPRLTPTNTGGTSPALAPLSRSITGDREWSGSINGDRDRAALHRYPRVHYGTAPSTPGRME</sequence>
<evidence type="ECO:0000313" key="2">
    <source>
        <dbReference type="EMBL" id="ELU43429.1"/>
    </source>
</evidence>
<evidence type="ECO:0000313" key="3">
    <source>
        <dbReference type="Proteomes" id="UP000011668"/>
    </source>
</evidence>
<dbReference type="AlphaFoldDB" id="L8X475"/>
<keyword evidence="3" id="KW-1185">Reference proteome</keyword>
<feature type="compositionally biased region" description="Pro residues" evidence="1">
    <location>
        <begin position="314"/>
        <end position="330"/>
    </location>
</feature>
<dbReference type="OrthoDB" id="292964at2759"/>
<feature type="compositionally biased region" description="Basic and acidic residues" evidence="1">
    <location>
        <begin position="350"/>
        <end position="367"/>
    </location>
</feature>
<gene>
    <name evidence="2" type="ORF">AG1IA_02542</name>
</gene>
<protein>
    <recommendedName>
        <fullName evidence="4">MIT domain-containing protein</fullName>
    </recommendedName>
</protein>
<dbReference type="Proteomes" id="UP000011668">
    <property type="component" value="Unassembled WGS sequence"/>
</dbReference>
<feature type="compositionally biased region" description="Polar residues" evidence="1">
    <location>
        <begin position="300"/>
        <end position="312"/>
    </location>
</feature>
<evidence type="ECO:0000256" key="1">
    <source>
        <dbReference type="SAM" id="MobiDB-lite"/>
    </source>
</evidence>
<feature type="compositionally biased region" description="Low complexity" evidence="1">
    <location>
        <begin position="188"/>
        <end position="203"/>
    </location>
</feature>
<organism evidence="2 3">
    <name type="scientific">Thanatephorus cucumeris (strain AG1-IA)</name>
    <name type="common">Rice sheath blight fungus</name>
    <name type="synonym">Rhizoctonia solani</name>
    <dbReference type="NCBI Taxonomy" id="983506"/>
    <lineage>
        <taxon>Eukaryota</taxon>
        <taxon>Fungi</taxon>
        <taxon>Dikarya</taxon>
        <taxon>Basidiomycota</taxon>
        <taxon>Agaricomycotina</taxon>
        <taxon>Agaricomycetes</taxon>
        <taxon>Cantharellales</taxon>
        <taxon>Ceratobasidiaceae</taxon>
        <taxon>Rhizoctonia</taxon>
        <taxon>Rhizoctonia solani AG-1</taxon>
    </lineage>
</organism>
<dbReference type="STRING" id="983506.L8X475"/>
<accession>L8X475</accession>
<name>L8X475_THACA</name>
<comment type="caution">
    <text evidence="2">The sequence shown here is derived from an EMBL/GenBank/DDBJ whole genome shotgun (WGS) entry which is preliminary data.</text>
</comment>
<feature type="compositionally biased region" description="Low complexity" evidence="1">
    <location>
        <begin position="260"/>
        <end position="276"/>
    </location>
</feature>
<proteinExistence type="predicted"/>